<dbReference type="AlphaFoldDB" id="A0A1G2NX72"/>
<comment type="caution">
    <text evidence="2">The sequence shown here is derived from an EMBL/GenBank/DDBJ whole genome shotgun (WGS) entry which is preliminary data.</text>
</comment>
<evidence type="ECO:0000313" key="2">
    <source>
        <dbReference type="EMBL" id="OHA39942.1"/>
    </source>
</evidence>
<organism evidence="2 3">
    <name type="scientific">Candidatus Taylorbacteria bacterium RIFCSPLOWO2_02_FULL_46_40</name>
    <dbReference type="NCBI Taxonomy" id="1802329"/>
    <lineage>
        <taxon>Bacteria</taxon>
        <taxon>Candidatus Tayloriibacteriota</taxon>
    </lineage>
</organism>
<dbReference type="Proteomes" id="UP000176429">
    <property type="component" value="Unassembled WGS sequence"/>
</dbReference>
<protein>
    <submittedName>
        <fullName evidence="2">Uncharacterized protein</fullName>
    </submittedName>
</protein>
<dbReference type="EMBL" id="MHSH01000059">
    <property type="protein sequence ID" value="OHA39942.1"/>
    <property type="molecule type" value="Genomic_DNA"/>
</dbReference>
<evidence type="ECO:0000313" key="3">
    <source>
        <dbReference type="Proteomes" id="UP000176429"/>
    </source>
</evidence>
<feature type="region of interest" description="Disordered" evidence="1">
    <location>
        <begin position="22"/>
        <end position="41"/>
    </location>
</feature>
<reference evidence="2 3" key="1">
    <citation type="journal article" date="2016" name="Nat. Commun.">
        <title>Thousands of microbial genomes shed light on interconnected biogeochemical processes in an aquifer system.</title>
        <authorList>
            <person name="Anantharaman K."/>
            <person name="Brown C.T."/>
            <person name="Hug L.A."/>
            <person name="Sharon I."/>
            <person name="Castelle C.J."/>
            <person name="Probst A.J."/>
            <person name="Thomas B.C."/>
            <person name="Singh A."/>
            <person name="Wilkins M.J."/>
            <person name="Karaoz U."/>
            <person name="Brodie E.L."/>
            <person name="Williams K.H."/>
            <person name="Hubbard S.S."/>
            <person name="Banfield J.F."/>
        </authorList>
    </citation>
    <scope>NUCLEOTIDE SEQUENCE [LARGE SCALE GENOMIC DNA]</scope>
</reference>
<evidence type="ECO:0000256" key="1">
    <source>
        <dbReference type="SAM" id="MobiDB-lite"/>
    </source>
</evidence>
<gene>
    <name evidence="2" type="ORF">A3H68_02500</name>
</gene>
<sequence length="83" mass="9456">MGANTPAELRRLHELAELRISVNQIGQPDQEPNESAEATDKKECEPIVILAVSDNIIFRTYQRSSPIPKMSCFWLQNFVSREP</sequence>
<accession>A0A1G2NX72</accession>
<proteinExistence type="predicted"/>
<name>A0A1G2NX72_9BACT</name>